<name>Q0G3W0_9HYPH</name>
<reference evidence="3 4" key="1">
    <citation type="journal article" date="2010" name="J. Bacteriol.">
        <title>Genome sequence of Fulvimarina pelagi HTCC2506T, a Mn(II)-oxidizing alphaproteobacterium possessing an aerobic anoxygenic photosynthetic gene cluster and Xanthorhodopsin.</title>
        <authorList>
            <person name="Kang I."/>
            <person name="Oh H.M."/>
            <person name="Lim S.I."/>
            <person name="Ferriera S."/>
            <person name="Giovannoni S.J."/>
            <person name="Cho J.C."/>
        </authorList>
    </citation>
    <scope>NUCLEOTIDE SEQUENCE [LARGE SCALE GENOMIC DNA]</scope>
    <source>
        <strain evidence="3 4">HTCC2506</strain>
    </source>
</reference>
<dbReference type="eggNOG" id="COG1680">
    <property type="taxonomic scope" value="Bacteria"/>
</dbReference>
<accession>Q0G3W0</accession>
<dbReference type="AlphaFoldDB" id="Q0G3W0"/>
<dbReference type="SUPFAM" id="SSF56601">
    <property type="entry name" value="beta-lactamase/transpeptidase-like"/>
    <property type="match status" value="1"/>
</dbReference>
<evidence type="ECO:0000256" key="1">
    <source>
        <dbReference type="SAM" id="SignalP"/>
    </source>
</evidence>
<feature type="chain" id="PRO_5004172652" description="Beta-lactamase-related domain-containing protein" evidence="1">
    <location>
        <begin position="32"/>
        <end position="417"/>
    </location>
</feature>
<dbReference type="PANTHER" id="PTHR43283">
    <property type="entry name" value="BETA-LACTAMASE-RELATED"/>
    <property type="match status" value="1"/>
</dbReference>
<feature type="domain" description="Beta-lactamase-related" evidence="2">
    <location>
        <begin position="117"/>
        <end position="394"/>
    </location>
</feature>
<evidence type="ECO:0000313" key="3">
    <source>
        <dbReference type="EMBL" id="EAU41721.1"/>
    </source>
</evidence>
<organism evidence="3 4">
    <name type="scientific">Fulvimarina pelagi HTCC2506</name>
    <dbReference type="NCBI Taxonomy" id="314231"/>
    <lineage>
        <taxon>Bacteria</taxon>
        <taxon>Pseudomonadati</taxon>
        <taxon>Pseudomonadota</taxon>
        <taxon>Alphaproteobacteria</taxon>
        <taxon>Hyphomicrobiales</taxon>
        <taxon>Aurantimonadaceae</taxon>
        <taxon>Fulvimarina</taxon>
    </lineage>
</organism>
<sequence>MAYSDGPIGRAALRGTALLVIFALSSAPSSAQEATAASDGEIGTVREIYDGRLLPDIQVRTFRNIDKLFPTRTVEASDTPRPLPEGEPADLTQLEFTVEDETYDLFEAISLNRISGLLVLKDGEIVFEDYELGNDRDTRWMSMSIVKSITSTLIAAAIEDGSIASIDDTLPTYVPELEGSAYGPVTVSQLLTMSSGVQWNETYTDPSSDRRQMLDLQIEQEPGAVLDFMASLPRIAEAGSVWNYSTGETSVAAALVEGATGKHLADYLSEKIWKPYGMETDATWWLASPDGIEIGGSGLSATLRDYARFGQFVLEGGVIDGERVVPEGWFPAAGQPREIGGEMTDYGQMWWPVAKGEAFRNDDAFAAIGIFGQHVYINPARNVVIAMWSAQPKPLYSKPVSEYSFLEAVTEFVAPSR</sequence>
<evidence type="ECO:0000313" key="4">
    <source>
        <dbReference type="Proteomes" id="UP000004310"/>
    </source>
</evidence>
<keyword evidence="4" id="KW-1185">Reference proteome</keyword>
<proteinExistence type="predicted"/>
<feature type="signal peptide" evidence="1">
    <location>
        <begin position="1"/>
        <end position="31"/>
    </location>
</feature>
<dbReference type="STRING" id="217511.GCA_001463845_02921"/>
<dbReference type="Gene3D" id="3.40.710.10">
    <property type="entry name" value="DD-peptidase/beta-lactamase superfamily"/>
    <property type="match status" value="1"/>
</dbReference>
<gene>
    <name evidence="3" type="ORF">FP2506_14849</name>
</gene>
<dbReference type="HOGENOM" id="CLU_030169_0_0_5"/>
<protein>
    <recommendedName>
        <fullName evidence="2">Beta-lactamase-related domain-containing protein</fullName>
    </recommendedName>
</protein>
<dbReference type="EMBL" id="AATP01000002">
    <property type="protein sequence ID" value="EAU41721.1"/>
    <property type="molecule type" value="Genomic_DNA"/>
</dbReference>
<dbReference type="Pfam" id="PF00144">
    <property type="entry name" value="Beta-lactamase"/>
    <property type="match status" value="1"/>
</dbReference>
<dbReference type="Proteomes" id="UP000004310">
    <property type="component" value="Unassembled WGS sequence"/>
</dbReference>
<evidence type="ECO:0000259" key="2">
    <source>
        <dbReference type="Pfam" id="PF00144"/>
    </source>
</evidence>
<dbReference type="RefSeq" id="WP_007068094.1">
    <property type="nucleotide sequence ID" value="NZ_DS022272.1"/>
</dbReference>
<dbReference type="InterPro" id="IPR050789">
    <property type="entry name" value="Diverse_Enzym_Activities"/>
</dbReference>
<comment type="caution">
    <text evidence="3">The sequence shown here is derived from an EMBL/GenBank/DDBJ whole genome shotgun (WGS) entry which is preliminary data.</text>
</comment>
<dbReference type="InterPro" id="IPR001466">
    <property type="entry name" value="Beta-lactam-related"/>
</dbReference>
<dbReference type="InterPro" id="IPR012338">
    <property type="entry name" value="Beta-lactam/transpept-like"/>
</dbReference>
<dbReference type="PANTHER" id="PTHR43283:SF14">
    <property type="entry name" value="BLL8153 PROTEIN"/>
    <property type="match status" value="1"/>
</dbReference>
<keyword evidence="1" id="KW-0732">Signal</keyword>